<feature type="transmembrane region" description="Helical" evidence="1">
    <location>
        <begin position="56"/>
        <end position="73"/>
    </location>
</feature>
<evidence type="ECO:0000313" key="2">
    <source>
        <dbReference type="EMBL" id="ADC50605.1"/>
    </source>
</evidence>
<dbReference type="AlphaFoldDB" id="D3FWV7"/>
<feature type="transmembrane region" description="Helical" evidence="1">
    <location>
        <begin position="6"/>
        <end position="29"/>
    </location>
</feature>
<dbReference type="EMBL" id="CP001878">
    <property type="protein sequence ID" value="ADC50605.1"/>
    <property type="molecule type" value="Genomic_DNA"/>
</dbReference>
<keyword evidence="1" id="KW-1133">Transmembrane helix</keyword>
<dbReference type="STRING" id="398511.BpOF4_12770"/>
<dbReference type="RefSeq" id="WP_012957969.1">
    <property type="nucleotide sequence ID" value="NC_013791.2"/>
</dbReference>
<proteinExistence type="predicted"/>
<evidence type="ECO:0000256" key="1">
    <source>
        <dbReference type="SAM" id="Phobius"/>
    </source>
</evidence>
<keyword evidence="1" id="KW-0812">Transmembrane</keyword>
<gene>
    <name evidence="2" type="ordered locus">BpOF4_12770</name>
</gene>
<keyword evidence="1" id="KW-0472">Membrane</keyword>
<protein>
    <submittedName>
        <fullName evidence="2">Uncharacterized protein</fullName>
    </submittedName>
</protein>
<reference evidence="2 3" key="1">
    <citation type="journal article" date="2011" name="Environ. Microbiol.">
        <title>Genome of alkaliphilic Bacillus pseudofirmus OF4 reveals adaptations that support the ability to grow in an external pH range from 7.5 to 11.4.</title>
        <authorList>
            <person name="Janto B."/>
            <person name="Ahmed A."/>
            <person name="Ito M."/>
            <person name="Liu J."/>
            <person name="Hicks D.B."/>
            <person name="Pagni S."/>
            <person name="Fackelmayer O.J."/>
            <person name="Smith T.A."/>
            <person name="Earl J."/>
            <person name="Elbourne L.D."/>
            <person name="Hassan K."/>
            <person name="Paulsen I.T."/>
            <person name="Kolsto A.B."/>
            <person name="Tourasse N.J."/>
            <person name="Ehrlich G.D."/>
            <person name="Boissy R."/>
            <person name="Ivey D.M."/>
            <person name="Li G."/>
            <person name="Xue Y."/>
            <person name="Ma Y."/>
            <person name="Hu F.Z."/>
            <person name="Krulwich T.A."/>
        </authorList>
    </citation>
    <scope>NUCLEOTIDE SEQUENCE [LARGE SCALE GENOMIC DNA]</scope>
    <source>
        <strain evidence="3">ATCC BAA-2126 / JCM 17055 / OF4</strain>
    </source>
</reference>
<evidence type="ECO:0000313" key="3">
    <source>
        <dbReference type="Proteomes" id="UP000001544"/>
    </source>
</evidence>
<accession>D3FWV7</accession>
<feature type="transmembrane region" description="Helical" evidence="1">
    <location>
        <begin position="85"/>
        <end position="109"/>
    </location>
</feature>
<dbReference type="KEGG" id="bpf:BpOF4_12770"/>
<name>D3FWV7_ALKPO</name>
<organism evidence="2 3">
    <name type="scientific">Alkalihalophilus pseudofirmus (strain ATCC BAA-2126 / JCM 17055 / OF4)</name>
    <name type="common">Bacillus pseudofirmus</name>
    <dbReference type="NCBI Taxonomy" id="398511"/>
    <lineage>
        <taxon>Bacteria</taxon>
        <taxon>Bacillati</taxon>
        <taxon>Bacillota</taxon>
        <taxon>Bacilli</taxon>
        <taxon>Bacillales</taxon>
        <taxon>Bacillaceae</taxon>
        <taxon>Alkalihalophilus</taxon>
    </lineage>
</organism>
<dbReference type="Proteomes" id="UP000001544">
    <property type="component" value="Chromosome"/>
</dbReference>
<sequence length="113" mass="13541">MILVVNSIFLIIGILLTFQLVMTFVANLVGHSAISFMKLTYVCNPQTIHDRLINRLFYAIYGIPLYFYTRFMVRYTYLKARLLFFIWSIAFFFVSFIFIAMYGIFIEWFERVL</sequence>
<keyword evidence="3" id="KW-1185">Reference proteome</keyword>
<dbReference type="HOGENOM" id="CLU_168782_0_0_9"/>